<dbReference type="Gene3D" id="1.10.260.40">
    <property type="entry name" value="lambda repressor-like DNA-binding domains"/>
    <property type="match status" value="1"/>
</dbReference>
<dbReference type="Pfam" id="PF01381">
    <property type="entry name" value="HTH_3"/>
    <property type="match status" value="1"/>
</dbReference>
<dbReference type="PROSITE" id="PS50943">
    <property type="entry name" value="HTH_CROC1"/>
    <property type="match status" value="1"/>
</dbReference>
<accession>A0A931A7H9</accession>
<comment type="caution">
    <text evidence="3">The sequence shown here is derived from an EMBL/GenBank/DDBJ whole genome shotgun (WGS) entry which is preliminary data.</text>
</comment>
<feature type="domain" description="HTH cro/C1-type" evidence="2">
    <location>
        <begin position="37"/>
        <end position="91"/>
    </location>
</feature>
<dbReference type="AlphaFoldDB" id="A0A931A7H9"/>
<name>A0A931A7H9_9ACTN</name>
<dbReference type="EMBL" id="JADOGI010000013">
    <property type="protein sequence ID" value="MBF8185433.1"/>
    <property type="molecule type" value="Genomic_DNA"/>
</dbReference>
<proteinExistence type="predicted"/>
<dbReference type="InterPro" id="IPR050807">
    <property type="entry name" value="TransReg_Diox_bact_type"/>
</dbReference>
<dbReference type="GO" id="GO:0003700">
    <property type="term" value="F:DNA-binding transcription factor activity"/>
    <property type="evidence" value="ECO:0007669"/>
    <property type="project" value="TreeGrafter"/>
</dbReference>
<evidence type="ECO:0000259" key="2">
    <source>
        <dbReference type="PROSITE" id="PS50943"/>
    </source>
</evidence>
<keyword evidence="4" id="KW-1185">Reference proteome</keyword>
<dbReference type="InterPro" id="IPR010982">
    <property type="entry name" value="Lambda_DNA-bd_dom_sf"/>
</dbReference>
<dbReference type="CDD" id="cd00093">
    <property type="entry name" value="HTH_XRE"/>
    <property type="match status" value="1"/>
</dbReference>
<evidence type="ECO:0000313" key="4">
    <source>
        <dbReference type="Proteomes" id="UP000605361"/>
    </source>
</evidence>
<reference evidence="3" key="1">
    <citation type="submission" date="2020-11" db="EMBL/GenBank/DDBJ databases">
        <title>Whole-genome analyses of Nonomuraea sp. K274.</title>
        <authorList>
            <person name="Veyisoglu A."/>
        </authorList>
    </citation>
    <scope>NUCLEOTIDE SEQUENCE</scope>
    <source>
        <strain evidence="3">K274</strain>
    </source>
</reference>
<protein>
    <submittedName>
        <fullName evidence="3">Helix-turn-helix transcriptional regulator</fullName>
    </submittedName>
</protein>
<sequence>MGERKAWSEKRAEIMSRPGAGAAYEAARIRFELGEAVRLRREELGLTQSELAERAGLQQPAVARFEAGGTMPTIPMLERVAEALEVRLSVQFQPLREAS</sequence>
<dbReference type="GO" id="GO:0003677">
    <property type="term" value="F:DNA binding"/>
    <property type="evidence" value="ECO:0007669"/>
    <property type="project" value="UniProtKB-KW"/>
</dbReference>
<evidence type="ECO:0000256" key="1">
    <source>
        <dbReference type="ARBA" id="ARBA00023125"/>
    </source>
</evidence>
<evidence type="ECO:0000313" key="3">
    <source>
        <dbReference type="EMBL" id="MBF8185433.1"/>
    </source>
</evidence>
<dbReference type="SUPFAM" id="SSF47413">
    <property type="entry name" value="lambda repressor-like DNA-binding domains"/>
    <property type="match status" value="1"/>
</dbReference>
<dbReference type="GO" id="GO:0005829">
    <property type="term" value="C:cytosol"/>
    <property type="evidence" value="ECO:0007669"/>
    <property type="project" value="TreeGrafter"/>
</dbReference>
<dbReference type="InterPro" id="IPR001387">
    <property type="entry name" value="Cro/C1-type_HTH"/>
</dbReference>
<dbReference type="PANTHER" id="PTHR46797">
    <property type="entry name" value="HTH-TYPE TRANSCRIPTIONAL REGULATOR"/>
    <property type="match status" value="1"/>
</dbReference>
<dbReference type="Proteomes" id="UP000605361">
    <property type="component" value="Unassembled WGS sequence"/>
</dbReference>
<dbReference type="RefSeq" id="WP_195894436.1">
    <property type="nucleotide sequence ID" value="NZ_JADOGI010000013.1"/>
</dbReference>
<organism evidence="3 4">
    <name type="scientific">Nonomuraea cypriaca</name>
    <dbReference type="NCBI Taxonomy" id="1187855"/>
    <lineage>
        <taxon>Bacteria</taxon>
        <taxon>Bacillati</taxon>
        <taxon>Actinomycetota</taxon>
        <taxon>Actinomycetes</taxon>
        <taxon>Streptosporangiales</taxon>
        <taxon>Streptosporangiaceae</taxon>
        <taxon>Nonomuraea</taxon>
    </lineage>
</organism>
<dbReference type="SMART" id="SM00530">
    <property type="entry name" value="HTH_XRE"/>
    <property type="match status" value="1"/>
</dbReference>
<keyword evidence="1" id="KW-0238">DNA-binding</keyword>
<gene>
    <name evidence="3" type="ORF">ITP53_06710</name>
</gene>
<dbReference type="PANTHER" id="PTHR46797:SF1">
    <property type="entry name" value="METHYLPHOSPHONATE SYNTHASE"/>
    <property type="match status" value="1"/>
</dbReference>